<dbReference type="AlphaFoldDB" id="A0A0D6J9S6"/>
<gene>
    <name evidence="2" type="ORF">YBN1229_v1_0080</name>
</gene>
<dbReference type="KEGG" id="fil:BN1229_v1_0078"/>
<organism evidence="2 3">
    <name type="scientific">Candidatus Filomicrobium marinum</name>
    <dbReference type="NCBI Taxonomy" id="1608628"/>
    <lineage>
        <taxon>Bacteria</taxon>
        <taxon>Pseudomonadati</taxon>
        <taxon>Pseudomonadota</taxon>
        <taxon>Alphaproteobacteria</taxon>
        <taxon>Hyphomicrobiales</taxon>
        <taxon>Hyphomicrobiaceae</taxon>
        <taxon>Filomicrobium</taxon>
    </lineage>
</organism>
<dbReference type="EMBL" id="LN829119">
    <property type="protein sequence ID" value="CPR14814.1"/>
    <property type="molecule type" value="Genomic_DNA"/>
</dbReference>
<keyword evidence="3" id="KW-1185">Reference proteome</keyword>
<dbReference type="Proteomes" id="UP000033187">
    <property type="component" value="Chromosome 1"/>
</dbReference>
<evidence type="ECO:0000259" key="1">
    <source>
        <dbReference type="PROSITE" id="PS51294"/>
    </source>
</evidence>
<sequence length="63" mass="7500">MRSDWACRQHWLSRRRRQARVMIDKFVGILCRVASKFHYLNYISNTKSLVSLFDSEVRLLGSP</sequence>
<dbReference type="KEGG" id="fiy:BN1229_v1_0080"/>
<protein>
    <recommendedName>
        <fullName evidence="1">HTH myb-type domain-containing protein</fullName>
    </recommendedName>
</protein>
<name>A0A0D6J9S6_9HYPH</name>
<evidence type="ECO:0000313" key="3">
    <source>
        <dbReference type="Proteomes" id="UP000033187"/>
    </source>
</evidence>
<dbReference type="InterPro" id="IPR017930">
    <property type="entry name" value="Myb_dom"/>
</dbReference>
<evidence type="ECO:0000313" key="2">
    <source>
        <dbReference type="EMBL" id="CPR14814.1"/>
    </source>
</evidence>
<reference evidence="3" key="1">
    <citation type="submission" date="2015-02" db="EMBL/GenBank/DDBJ databases">
        <authorList>
            <person name="Chooi Y.-H."/>
        </authorList>
    </citation>
    <scope>NUCLEOTIDE SEQUENCE [LARGE SCALE GENOMIC DNA]</scope>
    <source>
        <strain evidence="3">strain Y</strain>
    </source>
</reference>
<proteinExistence type="predicted"/>
<dbReference type="PROSITE" id="PS51294">
    <property type="entry name" value="HTH_MYB"/>
    <property type="match status" value="1"/>
</dbReference>
<feature type="domain" description="HTH myb-type" evidence="1">
    <location>
        <begin position="1"/>
        <end position="19"/>
    </location>
</feature>
<accession>A0A0D6J9S6</accession>